<proteinExistence type="inferred from homology"/>
<dbReference type="AlphaFoldDB" id="A0A8H3EUM3"/>
<feature type="domain" description="TOG" evidence="9">
    <location>
        <begin position="5"/>
        <end position="229"/>
    </location>
</feature>
<dbReference type="GO" id="GO:0051301">
    <property type="term" value="P:cell division"/>
    <property type="evidence" value="ECO:0007669"/>
    <property type="project" value="UniProtKB-KW"/>
</dbReference>
<gene>
    <name evidence="10" type="primary">STU1</name>
    <name evidence="10" type="ORF">IMSHALPRED_010646</name>
</gene>
<comment type="function">
    <text evidence="7">Microtubule binding protein that promotes the stabilization of dynamic microtubules. Required for mitotic spindle formation.</text>
</comment>
<keyword evidence="5" id="KW-0493">Microtubule</keyword>
<keyword evidence="6" id="KW-0498">Mitosis</keyword>
<sequence>MKAMDLLASNTLAALKSTAPIDTKLKHLTELKAEIKHRHCPENAVPPLFDAIRISLATPHLTDAAFSILGHLMKRLELQDQHSLLQAQGVKTYPSLLERLADQKDRIRHRALQALTDFHSISASDVEQFVRDHALTNRHPKTKEAALQWVTSIRTEKNIPFRTFVPNIVDCLEDADGIVRRTAQTTVIELFQNAGIKGTNDLQKHLQHRNVRKSIVDHILSELGLNAHEEIESAPPTQARAGELPRQTQILGSSTASNAPLDAPPMSVSEQEAVHLDPLYIENHRDLEEMFREMHPYFEGKESEQNWLKREKSISKLRKITKGNALQDFTTAYLAGIKGLLDGILKTVNSLRTTVSTIGCHLVQDLARAAGSGLDSMVEILLQNLIKLCANTKKITAAKGNDTVSAVMANVTFHSRLTQHVYSACQDKNVQPRSYACGWLKIIINKHGHHKHVIEHAGGLEWIEKCLRAGLGDRDLKVRESMRPTYWAFARLWPERSEVIMSSLEKKQQDLLKEDPSNPNPHRIPAPQATAAGAKSGLSQSSTSVPARPSIKETIAAQKKAKLAGKTFPERPGSAEPFGSPKKSVIQPGLGRPATAMSAASRNVSTTSIGTLSSAPVRPRRRPDLARPATADPYSTRKPARTETPPRSPAVSPVKRPKTPATTASSTKQSPQKIGSPASISSVKAISSKTPAPVILKNQPQYSPTKAAEDFTMVMPTINGTRSNAGDFMPSLQRPVEIKSASSSDIPHAGDPFMATESGNARSSPSPRKYLNQNGSALLINGQGRDSLHTSPTKLANDFDHLSMNGASSQRLSMSPRAIGSRKENSTSRTSYFQEQRPLQVYEDPVLDPSNGNLPPPPLVHTPGALEELPVNEPAKQHRQVFDHQLLAEEPTSPEYHQKWLAVEAAERRRRISNSENIDNPRLARKILDSGIVRVQSRSLDVHGFRKLQALIRSSGESVWEGGYKFDELIIPLLEYLETPNDESTPRTGKAQDLKTQVLVTVRVMLQHQPKFFNTYHPRALTAVLAARKHYSSTSHIVCGLEETAESIVHQCDPSPCIDSVLDLLETECTEGVETDTISMGLYVLAGLLHRGQEKGETLHLSERQEQRLGRMGARCLSDTSPDIRRAVIEFVLELYDSVDQERFWGLVTGAKEDHRSLITYYLARKRAVTQ</sequence>
<dbReference type="InterPro" id="IPR024395">
    <property type="entry name" value="CLASP_N_dom"/>
</dbReference>
<comment type="similarity">
    <text evidence="2">Belongs to the CLASP family.</text>
</comment>
<dbReference type="InterPro" id="IPR034085">
    <property type="entry name" value="TOG"/>
</dbReference>
<accession>A0A8H3EUM3</accession>
<evidence type="ECO:0000256" key="7">
    <source>
        <dbReference type="ARBA" id="ARBA00024889"/>
    </source>
</evidence>
<evidence type="ECO:0000256" key="8">
    <source>
        <dbReference type="SAM" id="MobiDB-lite"/>
    </source>
</evidence>
<evidence type="ECO:0000256" key="6">
    <source>
        <dbReference type="ARBA" id="ARBA00022776"/>
    </source>
</evidence>
<evidence type="ECO:0000313" key="11">
    <source>
        <dbReference type="Proteomes" id="UP000664534"/>
    </source>
</evidence>
<evidence type="ECO:0000256" key="2">
    <source>
        <dbReference type="ARBA" id="ARBA00009549"/>
    </source>
</evidence>
<dbReference type="Proteomes" id="UP000664534">
    <property type="component" value="Unassembled WGS sequence"/>
</dbReference>
<comment type="caution">
    <text evidence="10">The sequence shown here is derived from an EMBL/GenBank/DDBJ whole genome shotgun (WGS) entry which is preliminary data.</text>
</comment>
<dbReference type="InterPro" id="IPR016024">
    <property type="entry name" value="ARM-type_fold"/>
</dbReference>
<dbReference type="EMBL" id="CAJPDT010000009">
    <property type="protein sequence ID" value="CAF9911940.1"/>
    <property type="molecule type" value="Genomic_DNA"/>
</dbReference>
<keyword evidence="4" id="KW-0132">Cell division</keyword>
<dbReference type="GO" id="GO:0090307">
    <property type="term" value="P:mitotic spindle assembly"/>
    <property type="evidence" value="ECO:0007669"/>
    <property type="project" value="TreeGrafter"/>
</dbReference>
<dbReference type="GO" id="GO:0005876">
    <property type="term" value="C:spindle microtubule"/>
    <property type="evidence" value="ECO:0007669"/>
    <property type="project" value="TreeGrafter"/>
</dbReference>
<dbReference type="SUPFAM" id="SSF48371">
    <property type="entry name" value="ARM repeat"/>
    <property type="match status" value="1"/>
</dbReference>
<organism evidence="10 11">
    <name type="scientific">Imshaugia aleurites</name>
    <dbReference type="NCBI Taxonomy" id="172621"/>
    <lineage>
        <taxon>Eukaryota</taxon>
        <taxon>Fungi</taxon>
        <taxon>Dikarya</taxon>
        <taxon>Ascomycota</taxon>
        <taxon>Pezizomycotina</taxon>
        <taxon>Lecanoromycetes</taxon>
        <taxon>OSLEUM clade</taxon>
        <taxon>Lecanoromycetidae</taxon>
        <taxon>Lecanorales</taxon>
        <taxon>Lecanorineae</taxon>
        <taxon>Parmeliaceae</taxon>
        <taxon>Imshaugia</taxon>
    </lineage>
</organism>
<dbReference type="GO" id="GO:0005881">
    <property type="term" value="C:cytoplasmic microtubule"/>
    <property type="evidence" value="ECO:0007669"/>
    <property type="project" value="TreeGrafter"/>
</dbReference>
<dbReference type="GO" id="GO:0008017">
    <property type="term" value="F:microtubule binding"/>
    <property type="evidence" value="ECO:0007669"/>
    <property type="project" value="TreeGrafter"/>
</dbReference>
<dbReference type="PANTHER" id="PTHR21567">
    <property type="entry name" value="CLASP"/>
    <property type="match status" value="1"/>
</dbReference>
<dbReference type="GO" id="GO:0060172">
    <property type="term" value="P:astral microtubule depolymerization"/>
    <property type="evidence" value="ECO:0007669"/>
    <property type="project" value="TreeGrafter"/>
</dbReference>
<keyword evidence="6" id="KW-0131">Cell cycle</keyword>
<dbReference type="GO" id="GO:0005815">
    <property type="term" value="C:microtubule organizing center"/>
    <property type="evidence" value="ECO:0007669"/>
    <property type="project" value="TreeGrafter"/>
</dbReference>
<dbReference type="SMART" id="SM01349">
    <property type="entry name" value="TOG"/>
    <property type="match status" value="2"/>
</dbReference>
<feature type="region of interest" description="Disordered" evidence="8">
    <location>
        <begin position="509"/>
        <end position="681"/>
    </location>
</feature>
<evidence type="ECO:0000256" key="3">
    <source>
        <dbReference type="ARBA" id="ARBA00011375"/>
    </source>
</evidence>
<name>A0A8H3EUM3_9LECA</name>
<comment type="subunit">
    <text evidence="3">Interacts with microtubules.</text>
</comment>
<dbReference type="Gene3D" id="1.25.10.10">
    <property type="entry name" value="Leucine-rich Repeat Variant"/>
    <property type="match status" value="3"/>
</dbReference>
<reference evidence="10" key="1">
    <citation type="submission" date="2021-03" db="EMBL/GenBank/DDBJ databases">
        <authorList>
            <person name="Tagirdzhanova G."/>
        </authorList>
    </citation>
    <scope>NUCLEOTIDE SEQUENCE</scope>
</reference>
<protein>
    <submittedName>
        <fullName evidence="10">Suppressor of tub2 mutation</fullName>
    </submittedName>
</protein>
<dbReference type="InterPro" id="IPR011989">
    <property type="entry name" value="ARM-like"/>
</dbReference>
<dbReference type="Pfam" id="PF12348">
    <property type="entry name" value="CLASP_N"/>
    <property type="match status" value="2"/>
</dbReference>
<keyword evidence="11" id="KW-1185">Reference proteome</keyword>
<feature type="compositionally biased region" description="Polar residues" evidence="8">
    <location>
        <begin position="598"/>
        <end position="614"/>
    </location>
</feature>
<evidence type="ECO:0000256" key="5">
    <source>
        <dbReference type="ARBA" id="ARBA00022701"/>
    </source>
</evidence>
<comment type="subcellular location">
    <subcellularLocation>
        <location evidence="1">Cytoplasm</location>
        <location evidence="1">Cytoskeleton</location>
        <location evidence="1">Spindle</location>
    </subcellularLocation>
</comment>
<evidence type="ECO:0000313" key="10">
    <source>
        <dbReference type="EMBL" id="CAF9911940.1"/>
    </source>
</evidence>
<dbReference type="PANTHER" id="PTHR21567:SF9">
    <property type="entry name" value="CLIP-ASSOCIATING PROTEIN"/>
    <property type="match status" value="1"/>
</dbReference>
<evidence type="ECO:0000256" key="1">
    <source>
        <dbReference type="ARBA" id="ARBA00004186"/>
    </source>
</evidence>
<feature type="compositionally biased region" description="Polar residues" evidence="8">
    <location>
        <begin position="660"/>
        <end position="673"/>
    </location>
</feature>
<evidence type="ECO:0000256" key="4">
    <source>
        <dbReference type="ARBA" id="ARBA00022618"/>
    </source>
</evidence>
<dbReference type="OrthoDB" id="46159at2759"/>
<feature type="domain" description="TOG" evidence="9">
    <location>
        <begin position="283"/>
        <end position="517"/>
    </location>
</feature>
<evidence type="ECO:0000259" key="9">
    <source>
        <dbReference type="SMART" id="SM01349"/>
    </source>
</evidence>
<feature type="region of interest" description="Disordered" evidence="8">
    <location>
        <begin position="806"/>
        <end position="834"/>
    </location>
</feature>
<dbReference type="GO" id="GO:1990023">
    <property type="term" value="C:mitotic spindle midzone"/>
    <property type="evidence" value="ECO:0007669"/>
    <property type="project" value="TreeGrafter"/>
</dbReference>